<feature type="compositionally biased region" description="Polar residues" evidence="2">
    <location>
        <begin position="77"/>
        <end position="95"/>
    </location>
</feature>
<organism evidence="4 5">
    <name type="scientific">Cylindrotheca closterium</name>
    <dbReference type="NCBI Taxonomy" id="2856"/>
    <lineage>
        <taxon>Eukaryota</taxon>
        <taxon>Sar</taxon>
        <taxon>Stramenopiles</taxon>
        <taxon>Ochrophyta</taxon>
        <taxon>Bacillariophyta</taxon>
        <taxon>Bacillariophyceae</taxon>
        <taxon>Bacillariophycidae</taxon>
        <taxon>Bacillariales</taxon>
        <taxon>Bacillariaceae</taxon>
        <taxon>Cylindrotheca</taxon>
    </lineage>
</organism>
<keyword evidence="1" id="KW-0175">Coiled coil</keyword>
<evidence type="ECO:0000256" key="1">
    <source>
        <dbReference type="SAM" id="Coils"/>
    </source>
</evidence>
<comment type="caution">
    <text evidence="4">The sequence shown here is derived from an EMBL/GenBank/DDBJ whole genome shotgun (WGS) entry which is preliminary data.</text>
</comment>
<evidence type="ECO:0000313" key="5">
    <source>
        <dbReference type="Proteomes" id="UP001295423"/>
    </source>
</evidence>
<evidence type="ECO:0000256" key="3">
    <source>
        <dbReference type="SAM" id="SignalP"/>
    </source>
</evidence>
<accession>A0AAD2FLD4</accession>
<proteinExistence type="predicted"/>
<keyword evidence="5" id="KW-1185">Reference proteome</keyword>
<feature type="signal peptide" evidence="3">
    <location>
        <begin position="1"/>
        <end position="22"/>
    </location>
</feature>
<feature type="coiled-coil region" evidence="1">
    <location>
        <begin position="143"/>
        <end position="175"/>
    </location>
</feature>
<protein>
    <submittedName>
        <fullName evidence="4">Uncharacterized protein</fullName>
    </submittedName>
</protein>
<gene>
    <name evidence="4" type="ORF">CYCCA115_LOCUS6993</name>
</gene>
<dbReference type="Proteomes" id="UP001295423">
    <property type="component" value="Unassembled WGS sequence"/>
</dbReference>
<reference evidence="4" key="1">
    <citation type="submission" date="2023-08" db="EMBL/GenBank/DDBJ databases">
        <authorList>
            <person name="Audoor S."/>
            <person name="Bilcke G."/>
        </authorList>
    </citation>
    <scope>NUCLEOTIDE SEQUENCE</scope>
</reference>
<dbReference type="AlphaFoldDB" id="A0AAD2FLD4"/>
<sequence>MNRKSFELVALSLLWLTVLVDGFSTQLGPLSSFPSSRCFPFHQETVALMAAGKKKRRRRKEPPSTAAPEPEQAVSPEVSSPPISAATPSVEQTFESAEDIDPEDVDVDILADIANFKFEGSDPTVEEAVPQPDSEESLPLPDIKQALQKKAMEQMAKAEEEEKQTQVKINRKDKKAFAKLLEQDPYADADDSFFEEEEYGTVSALLGERAKPFLGIPTGPLQVGHTIGALVIVLMAFVEYPGFPLTNLPSAIRGALQGGLGTVYAINAIFAILAVFKAGERGQPALLWVAKTFTVGGLAYDQLTQLPTTEEIERVKNQKGARALKNRKN</sequence>
<feature type="chain" id="PRO_5042110261" evidence="3">
    <location>
        <begin position="23"/>
        <end position="329"/>
    </location>
</feature>
<evidence type="ECO:0000256" key="2">
    <source>
        <dbReference type="SAM" id="MobiDB-lite"/>
    </source>
</evidence>
<name>A0AAD2FLD4_9STRA</name>
<feature type="region of interest" description="Disordered" evidence="2">
    <location>
        <begin position="51"/>
        <end position="102"/>
    </location>
</feature>
<dbReference type="EMBL" id="CAKOGP040000890">
    <property type="protein sequence ID" value="CAJ1940340.1"/>
    <property type="molecule type" value="Genomic_DNA"/>
</dbReference>
<keyword evidence="3" id="KW-0732">Signal</keyword>
<evidence type="ECO:0000313" key="4">
    <source>
        <dbReference type="EMBL" id="CAJ1940340.1"/>
    </source>
</evidence>